<evidence type="ECO:0000256" key="2">
    <source>
        <dbReference type="ARBA" id="ARBA00022481"/>
    </source>
</evidence>
<dbReference type="FunFam" id="1.10.238.10:FF:000003">
    <property type="entry name" value="Calmodulin A"/>
    <property type="match status" value="1"/>
</dbReference>
<dbReference type="PROSITE" id="PS50222">
    <property type="entry name" value="EF_HAND_2"/>
    <property type="match status" value="4"/>
</dbReference>
<dbReference type="GO" id="GO:0005509">
    <property type="term" value="F:calcium ion binding"/>
    <property type="evidence" value="ECO:0007669"/>
    <property type="project" value="InterPro"/>
</dbReference>
<dbReference type="CDD" id="cd00051">
    <property type="entry name" value="EFh"/>
    <property type="match status" value="2"/>
</dbReference>
<comment type="similarity">
    <text evidence="1">Belongs to the calmodulin family.</text>
</comment>
<comment type="caution">
    <text evidence="8">The sequence shown here is derived from an EMBL/GenBank/DDBJ whole genome shotgun (WGS) entry which is preliminary data.</text>
</comment>
<evidence type="ECO:0000256" key="4">
    <source>
        <dbReference type="ARBA" id="ARBA00022737"/>
    </source>
</evidence>
<proteinExistence type="inferred from homology"/>
<dbReference type="PANTHER" id="PTHR23048">
    <property type="entry name" value="MYOSIN LIGHT CHAIN 1, 3"/>
    <property type="match status" value="1"/>
</dbReference>
<name>A0A8T0BAC7_SILME</name>
<dbReference type="InterPro" id="IPR011992">
    <property type="entry name" value="EF-hand-dom_pair"/>
</dbReference>
<evidence type="ECO:0000259" key="7">
    <source>
        <dbReference type="PROSITE" id="PS50222"/>
    </source>
</evidence>
<keyword evidence="2" id="KW-0488">Methylation</keyword>
<dbReference type="Proteomes" id="UP000606274">
    <property type="component" value="Unassembled WGS sequence"/>
</dbReference>
<keyword evidence="4" id="KW-0677">Repeat</keyword>
<dbReference type="PANTHER" id="PTHR23048:SF0">
    <property type="entry name" value="CALMODULIN LIKE 3"/>
    <property type="match status" value="1"/>
</dbReference>
<sequence length="140" mass="15827">VLEFREAFMLFDKNGDGSISTAELGSVMRSLGQNPSHTELYHIIREVDADGNGMIDFPEFITMMVMKMKDTDGEDEIHEAFRVFDKDGNGFISGAELRVVMMNLGEKVTDQEVDEMIQEADKDGDGQVNYQEFVQMMKAQ</sequence>
<keyword evidence="9" id="KW-1185">Reference proteome</keyword>
<accession>A0A8T0BAC7</accession>
<dbReference type="Gene3D" id="1.10.238.10">
    <property type="entry name" value="EF-hand"/>
    <property type="match status" value="3"/>
</dbReference>
<evidence type="ECO:0000256" key="1">
    <source>
        <dbReference type="ARBA" id="ARBA00009763"/>
    </source>
</evidence>
<dbReference type="SMART" id="SM00054">
    <property type="entry name" value="EFh"/>
    <property type="match status" value="4"/>
</dbReference>
<feature type="domain" description="EF-hand" evidence="7">
    <location>
        <begin position="35"/>
        <end position="70"/>
    </location>
</feature>
<dbReference type="PROSITE" id="PS00018">
    <property type="entry name" value="EF_HAND_1"/>
    <property type="match status" value="4"/>
</dbReference>
<feature type="domain" description="EF-hand" evidence="7">
    <location>
        <begin position="72"/>
        <end position="107"/>
    </location>
</feature>
<dbReference type="InterPro" id="IPR002048">
    <property type="entry name" value="EF_hand_dom"/>
</dbReference>
<evidence type="ECO:0000313" key="8">
    <source>
        <dbReference type="EMBL" id="KAF7703985.1"/>
    </source>
</evidence>
<feature type="non-terminal residue" evidence="8">
    <location>
        <position position="140"/>
    </location>
</feature>
<dbReference type="AlphaFoldDB" id="A0A8T0BAC7"/>
<feature type="domain" description="EF-hand" evidence="7">
    <location>
        <begin position="1"/>
        <end position="34"/>
    </location>
</feature>
<gene>
    <name evidence="8" type="ORF">HF521_021057</name>
</gene>
<dbReference type="EMBL" id="JABFDY010000008">
    <property type="protein sequence ID" value="KAF7703985.1"/>
    <property type="molecule type" value="Genomic_DNA"/>
</dbReference>
<feature type="domain" description="EF-hand" evidence="7">
    <location>
        <begin position="108"/>
        <end position="140"/>
    </location>
</feature>
<comment type="function">
    <text evidence="6">Calmodulin acts as part of a calcium signal transduction pathway by mediating the control of a large number of enzymes, ion channels, aquaporins and other proteins through calcium-binding. Calcium-binding is required for the activation of calmodulin. Among the enzymes to be stimulated by the calmodulin-calcium complex are a number of protein kinases, such as myosin light-chain kinases and calmodulin-dependent protein kinase type II (CaMK2), and phosphatases.</text>
</comment>
<dbReference type="SUPFAM" id="SSF47473">
    <property type="entry name" value="EF-hand"/>
    <property type="match status" value="1"/>
</dbReference>
<keyword evidence="5" id="KW-0106">Calcium</keyword>
<organism evidence="8 9">
    <name type="scientific">Silurus meridionalis</name>
    <name type="common">Southern catfish</name>
    <name type="synonym">Silurus soldatovi meridionalis</name>
    <dbReference type="NCBI Taxonomy" id="175797"/>
    <lineage>
        <taxon>Eukaryota</taxon>
        <taxon>Metazoa</taxon>
        <taxon>Chordata</taxon>
        <taxon>Craniata</taxon>
        <taxon>Vertebrata</taxon>
        <taxon>Euteleostomi</taxon>
        <taxon>Actinopterygii</taxon>
        <taxon>Neopterygii</taxon>
        <taxon>Teleostei</taxon>
        <taxon>Ostariophysi</taxon>
        <taxon>Siluriformes</taxon>
        <taxon>Siluridae</taxon>
        <taxon>Silurus</taxon>
    </lineage>
</organism>
<evidence type="ECO:0000313" key="9">
    <source>
        <dbReference type="Proteomes" id="UP000606274"/>
    </source>
</evidence>
<dbReference type="Pfam" id="PF13499">
    <property type="entry name" value="EF-hand_7"/>
    <property type="match status" value="2"/>
</dbReference>
<keyword evidence="3" id="KW-0479">Metal-binding</keyword>
<dbReference type="InterPro" id="IPR050230">
    <property type="entry name" value="CALM/Myosin/TropC-like"/>
</dbReference>
<evidence type="ECO:0000256" key="3">
    <source>
        <dbReference type="ARBA" id="ARBA00022723"/>
    </source>
</evidence>
<evidence type="ECO:0000256" key="5">
    <source>
        <dbReference type="ARBA" id="ARBA00022837"/>
    </source>
</evidence>
<dbReference type="InterPro" id="IPR018247">
    <property type="entry name" value="EF_Hand_1_Ca_BS"/>
</dbReference>
<evidence type="ECO:0000256" key="6">
    <source>
        <dbReference type="ARBA" id="ARBA00037485"/>
    </source>
</evidence>
<dbReference type="GO" id="GO:0016460">
    <property type="term" value="C:myosin II complex"/>
    <property type="evidence" value="ECO:0007669"/>
    <property type="project" value="TreeGrafter"/>
</dbReference>
<protein>
    <recommendedName>
        <fullName evidence="7">EF-hand domain-containing protein</fullName>
    </recommendedName>
</protein>
<reference evidence="8" key="1">
    <citation type="submission" date="2020-08" db="EMBL/GenBank/DDBJ databases">
        <title>Chromosome-level assembly of Southern catfish (Silurus meridionalis) provides insights into visual adaptation to the nocturnal and benthic lifestyles.</title>
        <authorList>
            <person name="Zhang Y."/>
            <person name="Wang D."/>
            <person name="Peng Z."/>
        </authorList>
    </citation>
    <scope>NUCLEOTIDE SEQUENCE</scope>
    <source>
        <strain evidence="8">SWU-2019-XX</strain>
        <tissue evidence="8">Muscle</tissue>
    </source>
</reference>